<dbReference type="VEuPathDB" id="FungiDB:RhiirA1_396044"/>
<dbReference type="PROSITE" id="PS50118">
    <property type="entry name" value="HMG_BOX_2"/>
    <property type="match status" value="1"/>
</dbReference>
<sequence>MESCRSLILRQKFRRGQLKKKKAIKNIMPPIHISTRNILPILPRSDPPPPEQKVQKPSNGYIIFFKFYKKILDKEYPKLTSQEKAIKAGEKWRLLPVDLKNSFIEFANNERLLKRGPPRTKIVQRSVEKTQHKSGLRVIFDDRCHKDVRLNDESSNELPSDEGDHYDKIFDQYIDKDAYI</sequence>
<keyword evidence="1" id="KW-0238">DNA-binding</keyword>
<dbReference type="EMBL" id="CAGKOT010000015">
    <property type="protein sequence ID" value="CAB5360096.1"/>
    <property type="molecule type" value="Genomic_DNA"/>
</dbReference>
<evidence type="ECO:0000256" key="1">
    <source>
        <dbReference type="PROSITE-ProRule" id="PRU00267"/>
    </source>
</evidence>
<gene>
    <name evidence="3" type="ORF">CHRIB12_LOCUS8022</name>
    <name evidence="4" type="ORF">RhiirA5_406884</name>
</gene>
<reference evidence="4 5" key="2">
    <citation type="submission" date="2017-09" db="EMBL/GenBank/DDBJ databases">
        <title>Extensive intraspecific genome diversity in a model arbuscular mycorrhizal fungus.</title>
        <authorList>
            <person name="Chen E.C."/>
            <person name="Morin E."/>
            <person name="Beaudet D."/>
            <person name="Noel J."/>
            <person name="Ndikumana S."/>
            <person name="Charron P."/>
            <person name="St-Onge C."/>
            <person name="Giorgi J."/>
            <person name="Grigoriev I.V."/>
            <person name="Roux C."/>
            <person name="Martin F.M."/>
            <person name="Corradi N."/>
        </authorList>
    </citation>
    <scope>NUCLEOTIDE SEQUENCE [LARGE SCALE GENOMIC DNA]</scope>
    <source>
        <strain evidence="4 5">A5</strain>
    </source>
</reference>
<evidence type="ECO:0000313" key="5">
    <source>
        <dbReference type="Proteomes" id="UP000232722"/>
    </source>
</evidence>
<dbReference type="InterPro" id="IPR036910">
    <property type="entry name" value="HMG_box_dom_sf"/>
</dbReference>
<dbReference type="Proteomes" id="UP000232722">
    <property type="component" value="Unassembled WGS sequence"/>
</dbReference>
<comment type="caution">
    <text evidence="4">The sequence shown here is derived from an EMBL/GenBank/DDBJ whole genome shotgun (WGS) entry which is preliminary data.</text>
</comment>
<feature type="DNA-binding region" description="HMG box" evidence="1">
    <location>
        <begin position="54"/>
        <end position="111"/>
    </location>
</feature>
<proteinExistence type="predicted"/>
<dbReference type="Proteomes" id="UP000684084">
    <property type="component" value="Unassembled WGS sequence"/>
</dbReference>
<dbReference type="AlphaFoldDB" id="A0A2I1E2D9"/>
<name>A0A2I1E2D9_9GLOM</name>
<dbReference type="GO" id="GO:0003677">
    <property type="term" value="F:DNA binding"/>
    <property type="evidence" value="ECO:0007669"/>
    <property type="project" value="UniProtKB-UniRule"/>
</dbReference>
<dbReference type="VEuPathDB" id="FungiDB:FUN_014437"/>
<evidence type="ECO:0000313" key="4">
    <source>
        <dbReference type="EMBL" id="PKC16572.1"/>
    </source>
</evidence>
<dbReference type="EMBL" id="LLXJ01000042">
    <property type="protein sequence ID" value="PKC16572.1"/>
    <property type="molecule type" value="Genomic_DNA"/>
</dbReference>
<reference evidence="3" key="3">
    <citation type="submission" date="2020-05" db="EMBL/GenBank/DDBJ databases">
        <authorList>
            <person name="Rincon C."/>
            <person name="Sanders R I."/>
            <person name="Robbins C."/>
            <person name="Chaturvedi A."/>
        </authorList>
    </citation>
    <scope>NUCLEOTIDE SEQUENCE</scope>
    <source>
        <strain evidence="3">CHB12</strain>
    </source>
</reference>
<dbReference type="VEuPathDB" id="FungiDB:RhiirFUN_011608"/>
<organism evidence="4 5">
    <name type="scientific">Rhizophagus irregularis</name>
    <dbReference type="NCBI Taxonomy" id="588596"/>
    <lineage>
        <taxon>Eukaryota</taxon>
        <taxon>Fungi</taxon>
        <taxon>Fungi incertae sedis</taxon>
        <taxon>Mucoromycota</taxon>
        <taxon>Glomeromycotina</taxon>
        <taxon>Glomeromycetes</taxon>
        <taxon>Glomerales</taxon>
        <taxon>Glomeraceae</taxon>
        <taxon>Rhizophagus</taxon>
    </lineage>
</organism>
<dbReference type="OrthoDB" id="5550281at2759"/>
<feature type="domain" description="HMG box" evidence="2">
    <location>
        <begin position="54"/>
        <end position="111"/>
    </location>
</feature>
<dbReference type="SUPFAM" id="SSF47095">
    <property type="entry name" value="HMG-box"/>
    <property type="match status" value="1"/>
</dbReference>
<evidence type="ECO:0000259" key="2">
    <source>
        <dbReference type="PROSITE" id="PS50118"/>
    </source>
</evidence>
<dbReference type="InterPro" id="IPR009071">
    <property type="entry name" value="HMG_box_dom"/>
</dbReference>
<dbReference type="GO" id="GO:0005634">
    <property type="term" value="C:nucleus"/>
    <property type="evidence" value="ECO:0007669"/>
    <property type="project" value="UniProtKB-UniRule"/>
</dbReference>
<accession>A0A2I1E2D9</accession>
<evidence type="ECO:0000313" key="3">
    <source>
        <dbReference type="EMBL" id="CAB5360096.1"/>
    </source>
</evidence>
<keyword evidence="1" id="KW-0539">Nucleus</keyword>
<protein>
    <recommendedName>
        <fullName evidence="2">HMG box domain-containing protein</fullName>
    </recommendedName>
</protein>
<dbReference type="Pfam" id="PF00505">
    <property type="entry name" value="HMG_box"/>
    <property type="match status" value="1"/>
</dbReference>
<reference evidence="4 5" key="1">
    <citation type="submission" date="2016-04" db="EMBL/GenBank/DDBJ databases">
        <title>Genome analyses suggest a sexual origin of heterokaryosis in a supposedly ancient asexual fungus.</title>
        <authorList>
            <person name="Ropars J."/>
            <person name="Sedzielewska K."/>
            <person name="Noel J."/>
            <person name="Charron P."/>
            <person name="Farinelli L."/>
            <person name="Marton T."/>
            <person name="Kruger M."/>
            <person name="Pelin A."/>
            <person name="Brachmann A."/>
            <person name="Corradi N."/>
        </authorList>
    </citation>
    <scope>NUCLEOTIDE SEQUENCE [LARGE SCALE GENOMIC DNA]</scope>
    <source>
        <strain evidence="4 5">A5</strain>
    </source>
</reference>
<dbReference type="Gene3D" id="1.10.30.10">
    <property type="entry name" value="High mobility group box domain"/>
    <property type="match status" value="1"/>
</dbReference>